<reference evidence="1 2" key="1">
    <citation type="journal article" date="2022" name="Hortic Res">
        <title>A haplotype resolved chromosomal level avocado genome allows analysis of novel avocado genes.</title>
        <authorList>
            <person name="Nath O."/>
            <person name="Fletcher S.J."/>
            <person name="Hayward A."/>
            <person name="Shaw L.M."/>
            <person name="Masouleh A.K."/>
            <person name="Furtado A."/>
            <person name="Henry R.J."/>
            <person name="Mitter N."/>
        </authorList>
    </citation>
    <scope>NUCLEOTIDE SEQUENCE [LARGE SCALE GENOMIC DNA]</scope>
    <source>
        <strain evidence="2">cv. Hass</strain>
    </source>
</reference>
<name>A0ACC2M3C5_PERAE</name>
<dbReference type="EMBL" id="CM056813">
    <property type="protein sequence ID" value="KAJ8639692.1"/>
    <property type="molecule type" value="Genomic_DNA"/>
</dbReference>
<organism evidence="1 2">
    <name type="scientific">Persea americana</name>
    <name type="common">Avocado</name>
    <dbReference type="NCBI Taxonomy" id="3435"/>
    <lineage>
        <taxon>Eukaryota</taxon>
        <taxon>Viridiplantae</taxon>
        <taxon>Streptophyta</taxon>
        <taxon>Embryophyta</taxon>
        <taxon>Tracheophyta</taxon>
        <taxon>Spermatophyta</taxon>
        <taxon>Magnoliopsida</taxon>
        <taxon>Magnoliidae</taxon>
        <taxon>Laurales</taxon>
        <taxon>Lauraceae</taxon>
        <taxon>Persea</taxon>
    </lineage>
</organism>
<dbReference type="Proteomes" id="UP001234297">
    <property type="component" value="Chromosome 5"/>
</dbReference>
<keyword evidence="2" id="KW-1185">Reference proteome</keyword>
<proteinExistence type="predicted"/>
<accession>A0ACC2M3C5</accession>
<comment type="caution">
    <text evidence="1">The sequence shown here is derived from an EMBL/GenBank/DDBJ whole genome shotgun (WGS) entry which is preliminary data.</text>
</comment>
<evidence type="ECO:0000313" key="2">
    <source>
        <dbReference type="Proteomes" id="UP001234297"/>
    </source>
</evidence>
<evidence type="ECO:0000313" key="1">
    <source>
        <dbReference type="EMBL" id="KAJ8639692.1"/>
    </source>
</evidence>
<sequence>MMDLGQLGSLGASSAIMSQTQKDGSLKDAENEIPFHHSLSLGLVLAQNSLVKCQSSLGIANYGGHEHGIMVKGQSSFISTAENMNWGEAKHVLATSNCDVVGVCDVGIGLRLGDSMNDSNENCRRNGSIHIAESYEKKRAQKGKVIIKDPNCLPHEMGLSGHRRSRQRSNQTERRSSQNPLREGIGVNVSNSANRRLSINNLKEMLFNSGWVGVKPHNVRRKYYLSPSGSSYQSLPKAVKAFQQGTSERELDSSPLIGNREHLRNSIDLPPDLCFELRNLTGYIDVCKKKRSCRKRARASLKDLSQPRKQVATKDISMEGISSRELHGNKASCIVYEKGKSFPKYKSWSCKTQESDCSMIGAKRYNRGNKSVMQGKLRRSARINGKHVLVDCDFDIERGGYDDYIDSFILFGAKPSLLPEKMRYTEEVYKASASCVVDEKVTSSIEDKSLSNKNKKFGCSKTEAMETTKTDQGSSNNLRFITELLKVTKPNEVHDSLASSSCVSMESSLVPKEVHEGTASCTICEKVKSSNKDESSGYEAEKLDCCREEVEMHNSSISKMKVGSELNSSEVKPIKTKQNRKKKILHYGKSLWVRRSPRLSKNHIPADSEFEGTVNKLAKQNEEKLFDLNIEPEIESESPISDKMLASGEKLDCREAGNEQLIKEGDNKCGIETMVFEKHFGSSMSIGKAVRKGISKGKDKVKSRGYRLVVRRPVQDKCEEKLSSETKVTVFSWLIDVGMLTENRKVFYKGSNCNSNILEGWVTRNGIKCNCCMKVMSLLDFEAHLGSNLRRPWENTYLNSGKTLMQCWSEAWKKEKNQKKVGFKMVGTNDPDPSDDSCGVCADGGSLICCDNCPSTFHQDCLELKSLPEGKWYCPYCSCTFCMMVGQGLHESSGSFKLFSCIPCGRKYHTECSWGHKLLLGNLEWPFCGYNCQQVAAGLSDILGKSHPIEGGFSWTLLRRFDEADDFFSDDAMPFYMKCNMKLTLALSVLDECFDPLKDPRTGVDIISQAVYNCGSNYSRLNFERFHTIVLEKDDEIISAATLRFHGTNLAEMPFIGTRPMYRRQGMCHRLLDVIEEEINMCCLIREHSNALRGSNCK</sequence>
<protein>
    <submittedName>
        <fullName evidence="1">Uncharacterized protein</fullName>
    </submittedName>
</protein>
<gene>
    <name evidence="1" type="ORF">MRB53_016386</name>
</gene>